<keyword evidence="3" id="KW-1185">Reference proteome</keyword>
<name>A0A5B6WPM6_9ROSI</name>
<dbReference type="PANTHER" id="PTHR31286">
    <property type="entry name" value="GLYCINE-RICH CELL WALL STRUCTURAL PROTEIN 1.8-LIKE"/>
    <property type="match status" value="1"/>
</dbReference>
<dbReference type="InterPro" id="IPR040256">
    <property type="entry name" value="At4g02000-like"/>
</dbReference>
<dbReference type="Proteomes" id="UP000325315">
    <property type="component" value="Unassembled WGS sequence"/>
</dbReference>
<sequence>MENELAGLSLDEEEDVILQIQTERTEERRAEVFSMDLERVLKGCPWTFNNHLLVLHTIQWGEDPLRIPLIKAPFWIQIHDIPIGFFSENLAIQLGNFIGEFMEYNGSNLSKENRNYMRIRVKIDVRRPLKRRKQILCYGKFSYVKFRYERLSLFCFFCGRLGHNDSFCDAKTMLGTEVAEMGWDLSLRAQSMRAVTIDIKQDKEDGVLIGEEGKKHARGEIGNMIVVGDEKTTAGRNRRALKGNQFILAVAKRRADGRNETVELERSWIVESTNSSKTSVYAEVTKSPNCLLHGDEDL</sequence>
<keyword evidence="2" id="KW-0808">Transferase</keyword>
<evidence type="ECO:0000313" key="2">
    <source>
        <dbReference type="EMBL" id="KAA3482762.1"/>
    </source>
</evidence>
<dbReference type="AlphaFoldDB" id="A0A5B6WPM6"/>
<dbReference type="PANTHER" id="PTHR31286:SF153">
    <property type="entry name" value="DUF4283 DOMAIN PROTEIN"/>
    <property type="match status" value="1"/>
</dbReference>
<keyword evidence="2" id="KW-0548">Nucleotidyltransferase</keyword>
<dbReference type="GO" id="GO:0003964">
    <property type="term" value="F:RNA-directed DNA polymerase activity"/>
    <property type="evidence" value="ECO:0007669"/>
    <property type="project" value="UniProtKB-KW"/>
</dbReference>
<protein>
    <submittedName>
        <fullName evidence="2">Reverse transcriptase</fullName>
    </submittedName>
</protein>
<dbReference type="InterPro" id="IPR025836">
    <property type="entry name" value="Zn_knuckle_CX2CX4HX4C"/>
</dbReference>
<dbReference type="Pfam" id="PF14392">
    <property type="entry name" value="zf-CCHC_4"/>
    <property type="match status" value="1"/>
</dbReference>
<reference evidence="3" key="1">
    <citation type="journal article" date="2019" name="Plant Biotechnol. J.">
        <title>Genome sequencing of the Australian wild diploid species Gossypium australe highlights disease resistance and delayed gland morphogenesis.</title>
        <authorList>
            <person name="Cai Y."/>
            <person name="Cai X."/>
            <person name="Wang Q."/>
            <person name="Wang P."/>
            <person name="Zhang Y."/>
            <person name="Cai C."/>
            <person name="Xu Y."/>
            <person name="Wang K."/>
            <person name="Zhou Z."/>
            <person name="Wang C."/>
            <person name="Geng S."/>
            <person name="Li B."/>
            <person name="Dong Q."/>
            <person name="Hou Y."/>
            <person name="Wang H."/>
            <person name="Ai P."/>
            <person name="Liu Z."/>
            <person name="Yi F."/>
            <person name="Sun M."/>
            <person name="An G."/>
            <person name="Cheng J."/>
            <person name="Zhang Y."/>
            <person name="Shi Q."/>
            <person name="Xie Y."/>
            <person name="Shi X."/>
            <person name="Chang Y."/>
            <person name="Huang F."/>
            <person name="Chen Y."/>
            <person name="Hong S."/>
            <person name="Mi L."/>
            <person name="Sun Q."/>
            <person name="Zhang L."/>
            <person name="Zhou B."/>
            <person name="Peng R."/>
            <person name="Zhang X."/>
            <person name="Liu F."/>
        </authorList>
    </citation>
    <scope>NUCLEOTIDE SEQUENCE [LARGE SCALE GENOMIC DNA]</scope>
    <source>
        <strain evidence="3">cv. PA1801</strain>
    </source>
</reference>
<gene>
    <name evidence="2" type="ORF">EPI10_004984</name>
</gene>
<organism evidence="2 3">
    <name type="scientific">Gossypium australe</name>
    <dbReference type="NCBI Taxonomy" id="47621"/>
    <lineage>
        <taxon>Eukaryota</taxon>
        <taxon>Viridiplantae</taxon>
        <taxon>Streptophyta</taxon>
        <taxon>Embryophyta</taxon>
        <taxon>Tracheophyta</taxon>
        <taxon>Spermatophyta</taxon>
        <taxon>Magnoliopsida</taxon>
        <taxon>eudicotyledons</taxon>
        <taxon>Gunneridae</taxon>
        <taxon>Pentapetalae</taxon>
        <taxon>rosids</taxon>
        <taxon>malvids</taxon>
        <taxon>Malvales</taxon>
        <taxon>Malvaceae</taxon>
        <taxon>Malvoideae</taxon>
        <taxon>Gossypium</taxon>
    </lineage>
</organism>
<dbReference type="EMBL" id="SMMG02000002">
    <property type="protein sequence ID" value="KAA3482762.1"/>
    <property type="molecule type" value="Genomic_DNA"/>
</dbReference>
<proteinExistence type="predicted"/>
<feature type="domain" description="Zinc knuckle CX2CX4HX4C" evidence="1">
    <location>
        <begin position="123"/>
        <end position="169"/>
    </location>
</feature>
<accession>A0A5B6WPM6</accession>
<comment type="caution">
    <text evidence="2">The sequence shown here is derived from an EMBL/GenBank/DDBJ whole genome shotgun (WGS) entry which is preliminary data.</text>
</comment>
<dbReference type="OrthoDB" id="6781282at2759"/>
<evidence type="ECO:0000313" key="3">
    <source>
        <dbReference type="Proteomes" id="UP000325315"/>
    </source>
</evidence>
<evidence type="ECO:0000259" key="1">
    <source>
        <dbReference type="Pfam" id="PF14392"/>
    </source>
</evidence>
<keyword evidence="2" id="KW-0695">RNA-directed DNA polymerase</keyword>